<dbReference type="Proteomes" id="UP001168821">
    <property type="component" value="Unassembled WGS sequence"/>
</dbReference>
<sequence length="146" mass="16369">MLERIYANGDFLRNTCCTDEFSFGLTGSANRQNDRIWALQNPHVVHEHLNQWHATVDGSARVPCHWTFFHQIWIECSEVRQCASSANTCWDSKGAASATGLLHAGPNLQPYSSQKCCLFEPAFSRKLDWKVRIALLVCALAGSKSL</sequence>
<dbReference type="AlphaFoldDB" id="A0AA38MD64"/>
<comment type="caution">
    <text evidence="1">The sequence shown here is derived from an EMBL/GenBank/DDBJ whole genome shotgun (WGS) entry which is preliminary data.</text>
</comment>
<reference evidence="1" key="1">
    <citation type="journal article" date="2023" name="G3 (Bethesda)">
        <title>Whole genome assemblies of Zophobas morio and Tenebrio molitor.</title>
        <authorList>
            <person name="Kaur S."/>
            <person name="Stinson S.A."/>
            <person name="diCenzo G.C."/>
        </authorList>
    </citation>
    <scope>NUCLEOTIDE SEQUENCE</scope>
    <source>
        <strain evidence="1">QUZm001</strain>
    </source>
</reference>
<gene>
    <name evidence="1" type="ORF">Zmor_018574</name>
</gene>
<accession>A0AA38MD64</accession>
<dbReference type="EMBL" id="JALNTZ010000005">
    <property type="protein sequence ID" value="KAJ3652625.1"/>
    <property type="molecule type" value="Genomic_DNA"/>
</dbReference>
<protein>
    <submittedName>
        <fullName evidence="1">Uncharacterized protein</fullName>
    </submittedName>
</protein>
<keyword evidence="2" id="KW-1185">Reference proteome</keyword>
<name>A0AA38MD64_9CUCU</name>
<evidence type="ECO:0000313" key="2">
    <source>
        <dbReference type="Proteomes" id="UP001168821"/>
    </source>
</evidence>
<proteinExistence type="predicted"/>
<organism evidence="1 2">
    <name type="scientific">Zophobas morio</name>
    <dbReference type="NCBI Taxonomy" id="2755281"/>
    <lineage>
        <taxon>Eukaryota</taxon>
        <taxon>Metazoa</taxon>
        <taxon>Ecdysozoa</taxon>
        <taxon>Arthropoda</taxon>
        <taxon>Hexapoda</taxon>
        <taxon>Insecta</taxon>
        <taxon>Pterygota</taxon>
        <taxon>Neoptera</taxon>
        <taxon>Endopterygota</taxon>
        <taxon>Coleoptera</taxon>
        <taxon>Polyphaga</taxon>
        <taxon>Cucujiformia</taxon>
        <taxon>Tenebrionidae</taxon>
        <taxon>Zophobas</taxon>
    </lineage>
</organism>
<evidence type="ECO:0000313" key="1">
    <source>
        <dbReference type="EMBL" id="KAJ3652625.1"/>
    </source>
</evidence>